<reference evidence="1 2" key="1">
    <citation type="submission" date="2018-08" db="EMBL/GenBank/DDBJ databases">
        <authorList>
            <person name="Laetsch R D."/>
            <person name="Stevens L."/>
            <person name="Kumar S."/>
            <person name="Blaxter L. M."/>
        </authorList>
    </citation>
    <scope>NUCLEOTIDE SEQUENCE [LARGE SCALE GENOMIC DNA]</scope>
</reference>
<dbReference type="AlphaFoldDB" id="A0A498SFE9"/>
<organism evidence="1 2">
    <name type="scientific">Acanthocheilonema viteae</name>
    <name type="common">Filarial nematode worm</name>
    <name type="synonym">Dipetalonema viteae</name>
    <dbReference type="NCBI Taxonomy" id="6277"/>
    <lineage>
        <taxon>Eukaryota</taxon>
        <taxon>Metazoa</taxon>
        <taxon>Ecdysozoa</taxon>
        <taxon>Nematoda</taxon>
        <taxon>Chromadorea</taxon>
        <taxon>Rhabditida</taxon>
        <taxon>Spirurina</taxon>
        <taxon>Spiruromorpha</taxon>
        <taxon>Filarioidea</taxon>
        <taxon>Onchocercidae</taxon>
        <taxon>Acanthocheilonema</taxon>
    </lineage>
</organism>
<dbReference type="Proteomes" id="UP000276991">
    <property type="component" value="Unassembled WGS sequence"/>
</dbReference>
<dbReference type="EMBL" id="UPTC01000435">
    <property type="protein sequence ID" value="VBB28597.1"/>
    <property type="molecule type" value="Genomic_DNA"/>
</dbReference>
<dbReference type="OrthoDB" id="5859891at2759"/>
<sequence length="121" mass="12956">MIGFSQPGTEIGINLTLGTAVSTQTKVVCNSKIPQPAELGAKSNLSLMLKEEEQGEEVLALPSPGTLNDMMSKVQIRGKQLSDLLGKRGALTEMEYLKEGVCVSVFVFGIGERSVCRCPLL</sequence>
<name>A0A498SFE9_ACAVI</name>
<accession>A0A498SFE9</accession>
<proteinExistence type="predicted"/>
<protein>
    <submittedName>
        <fullName evidence="1">Uncharacterized protein</fullName>
    </submittedName>
</protein>
<gene>
    <name evidence="1" type="ORF">NAV_LOCUS3427</name>
</gene>
<evidence type="ECO:0000313" key="1">
    <source>
        <dbReference type="EMBL" id="VBB28597.1"/>
    </source>
</evidence>
<keyword evidence="2" id="KW-1185">Reference proteome</keyword>
<evidence type="ECO:0000313" key="2">
    <source>
        <dbReference type="Proteomes" id="UP000276991"/>
    </source>
</evidence>